<dbReference type="InterPro" id="IPR021880">
    <property type="entry name" value="DUF3489"/>
</dbReference>
<proteinExistence type="predicted"/>
<protein>
    <recommendedName>
        <fullName evidence="3">DUF3489 domain-containing protein</fullName>
    </recommendedName>
</protein>
<dbReference type="Pfam" id="PF11994">
    <property type="entry name" value="DUF3489"/>
    <property type="match status" value="1"/>
</dbReference>
<reference evidence="1 2" key="1">
    <citation type="submission" date="2020-08" db="EMBL/GenBank/DDBJ databases">
        <title>Genomic Encyclopedia of Type Strains, Phase IV (KMG-IV): sequencing the most valuable type-strain genomes for metagenomic binning, comparative biology and taxonomic classification.</title>
        <authorList>
            <person name="Goeker M."/>
        </authorList>
    </citation>
    <scope>NUCLEOTIDE SEQUENCE [LARGE SCALE GENOMIC DNA]</scope>
    <source>
        <strain evidence="1 2">YC6723</strain>
    </source>
</reference>
<dbReference type="EMBL" id="JACIEV010000028">
    <property type="protein sequence ID" value="MBB4155763.1"/>
    <property type="molecule type" value="Genomic_DNA"/>
</dbReference>
<comment type="caution">
    <text evidence="1">The sequence shown here is derived from an EMBL/GenBank/DDBJ whole genome shotgun (WGS) entry which is preliminary data.</text>
</comment>
<dbReference type="Proteomes" id="UP000529795">
    <property type="component" value="Unassembled WGS sequence"/>
</dbReference>
<evidence type="ECO:0000313" key="2">
    <source>
        <dbReference type="Proteomes" id="UP000529795"/>
    </source>
</evidence>
<dbReference type="AlphaFoldDB" id="A0A840F964"/>
<keyword evidence="2" id="KW-1185">Reference proteome</keyword>
<evidence type="ECO:0008006" key="3">
    <source>
        <dbReference type="Google" id="ProtNLM"/>
    </source>
</evidence>
<name>A0A840F964_9SPHN</name>
<evidence type="ECO:0000313" key="1">
    <source>
        <dbReference type="EMBL" id="MBB4155763.1"/>
    </source>
</evidence>
<accession>A0A840F964</accession>
<gene>
    <name evidence="1" type="ORF">GGQ80_003694</name>
</gene>
<dbReference type="RefSeq" id="WP_183987529.1">
    <property type="nucleotide sequence ID" value="NZ_JACIEV010000028.1"/>
</dbReference>
<sequence>MTKLNDTHRILLAAAGQRNDASLLPLPASLTANAWSTKALATLVTFGFAEERETNDAAAVHRIYADLRLGLFATPSGLAAIGIELNGDESQPVTNAGKDGDAPPAVARTTKQAHVLALLGRYDGATLADLIAATGWLPHTTRAALTGLRKKGHQIERSKRDDATCYRLLAAA</sequence>
<organism evidence="1 2">
    <name type="scientific">Sphingomonas jinjuensis</name>
    <dbReference type="NCBI Taxonomy" id="535907"/>
    <lineage>
        <taxon>Bacteria</taxon>
        <taxon>Pseudomonadati</taxon>
        <taxon>Pseudomonadota</taxon>
        <taxon>Alphaproteobacteria</taxon>
        <taxon>Sphingomonadales</taxon>
        <taxon>Sphingomonadaceae</taxon>
        <taxon>Sphingomonas</taxon>
    </lineage>
</organism>